<dbReference type="AlphaFoldDB" id="A0A4R5C5S2"/>
<evidence type="ECO:0000313" key="2">
    <source>
        <dbReference type="EMBL" id="TDD94355.1"/>
    </source>
</evidence>
<dbReference type="RefSeq" id="WP_131890168.1">
    <property type="nucleotide sequence ID" value="NZ_SMKU01000020.1"/>
</dbReference>
<accession>A0A4R5C5S2</accession>
<dbReference type="InterPro" id="IPR026449">
    <property type="entry name" value="GRASP_SAV_5884"/>
</dbReference>
<dbReference type="InterPro" id="IPR048936">
    <property type="entry name" value="MvdD-like_ATPgrasp"/>
</dbReference>
<dbReference type="GO" id="GO:0009432">
    <property type="term" value="P:SOS response"/>
    <property type="evidence" value="ECO:0007669"/>
    <property type="project" value="TreeGrafter"/>
</dbReference>
<keyword evidence="3" id="KW-1185">Reference proteome</keyword>
<dbReference type="SUPFAM" id="SSF56059">
    <property type="entry name" value="Glutathione synthetase ATP-binding domain-like"/>
    <property type="match status" value="1"/>
</dbReference>
<dbReference type="Pfam" id="PF21068">
    <property type="entry name" value="ATPgraspMvdD"/>
    <property type="match status" value="1"/>
</dbReference>
<organism evidence="2 3">
    <name type="scientific">Actinomadura rubrisoli</name>
    <dbReference type="NCBI Taxonomy" id="2530368"/>
    <lineage>
        <taxon>Bacteria</taxon>
        <taxon>Bacillati</taxon>
        <taxon>Actinomycetota</taxon>
        <taxon>Actinomycetes</taxon>
        <taxon>Streptosporangiales</taxon>
        <taxon>Thermomonosporaceae</taxon>
        <taxon>Actinomadura</taxon>
    </lineage>
</organism>
<dbReference type="EMBL" id="SMKU01000020">
    <property type="protein sequence ID" value="TDD94355.1"/>
    <property type="molecule type" value="Genomic_DNA"/>
</dbReference>
<proteinExistence type="predicted"/>
<dbReference type="GO" id="GO:0018169">
    <property type="term" value="F:ribosomal S6-glutamic acid ligase activity"/>
    <property type="evidence" value="ECO:0007669"/>
    <property type="project" value="TreeGrafter"/>
</dbReference>
<dbReference type="Proteomes" id="UP000294513">
    <property type="component" value="Unassembled WGS sequence"/>
</dbReference>
<protein>
    <submittedName>
        <fullName evidence="2">ATP-grasp ribosomal peptide maturase</fullName>
    </submittedName>
</protein>
<comment type="caution">
    <text evidence="2">The sequence shown here is derived from an EMBL/GenBank/DDBJ whole genome shotgun (WGS) entry which is preliminary data.</text>
</comment>
<evidence type="ECO:0000313" key="3">
    <source>
        <dbReference type="Proteomes" id="UP000294513"/>
    </source>
</evidence>
<reference evidence="2 3" key="1">
    <citation type="submission" date="2019-03" db="EMBL/GenBank/DDBJ databases">
        <title>Draft genome sequences of novel Actinobacteria.</title>
        <authorList>
            <person name="Sahin N."/>
            <person name="Ay H."/>
            <person name="Saygin H."/>
        </authorList>
    </citation>
    <scope>NUCLEOTIDE SEQUENCE [LARGE SCALE GENOMIC DNA]</scope>
    <source>
        <strain evidence="2 3">H3C3</strain>
    </source>
</reference>
<sequence length="320" mass="35675">MRDERPVLVLSELDDYTADAVIMELRKRDVPVVRLDPGKDFPSTVTFAVRLDDAGRWTGDLMTGTRRLDLASVRAVYRRRPSPHTPSPELDEQDACFAAKEARHGFSGILANLPNCLYVNHPDANRAADVKVRQLKVASNLGLRVSTTLVTNDLGQARAFAAEQGQVVYKPLTFVRYLTPDGPQTIWTRPVHADEIDETVAGTAHLFQSLVDKVADLRITVVGEEVFCVRIDSTPPQLDWRYDYDRLTYTWCDPPAELIGPMISYLRNFGLAFGCFDFGLTERGEPVFFECNPNGQWGWLEEQTGAPITAAFADLLKGGA</sequence>
<evidence type="ECO:0000259" key="1">
    <source>
        <dbReference type="Pfam" id="PF21068"/>
    </source>
</evidence>
<dbReference type="GO" id="GO:0005737">
    <property type="term" value="C:cytoplasm"/>
    <property type="evidence" value="ECO:0007669"/>
    <property type="project" value="TreeGrafter"/>
</dbReference>
<dbReference type="OrthoDB" id="9794735at2"/>
<dbReference type="NCBIfam" id="TIGR04187">
    <property type="entry name" value="GRASP_SAV_5884"/>
    <property type="match status" value="1"/>
</dbReference>
<dbReference type="Gene3D" id="3.30.470.20">
    <property type="entry name" value="ATP-grasp fold, B domain"/>
    <property type="match status" value="1"/>
</dbReference>
<name>A0A4R5C5S2_9ACTN</name>
<dbReference type="PANTHER" id="PTHR21621:SF0">
    <property type="entry name" value="BETA-CITRYLGLUTAMATE SYNTHASE B-RELATED"/>
    <property type="match status" value="1"/>
</dbReference>
<gene>
    <name evidence="2" type="primary">tgmB</name>
    <name evidence="2" type="ORF">E1298_07095</name>
</gene>
<dbReference type="PANTHER" id="PTHR21621">
    <property type="entry name" value="RIBOSOMAL PROTEIN S6 MODIFICATION PROTEIN"/>
    <property type="match status" value="1"/>
</dbReference>
<feature type="domain" description="MvdD-like pre-ATP grasp" evidence="1">
    <location>
        <begin position="12"/>
        <end position="121"/>
    </location>
</feature>